<evidence type="ECO:0000313" key="6">
    <source>
        <dbReference type="Proteomes" id="UP001549167"/>
    </source>
</evidence>
<dbReference type="Proteomes" id="UP001549167">
    <property type="component" value="Unassembled WGS sequence"/>
</dbReference>
<dbReference type="Gene3D" id="1.10.357.10">
    <property type="entry name" value="Tetracycline Repressor, domain 2"/>
    <property type="match status" value="1"/>
</dbReference>
<evidence type="ECO:0000313" key="5">
    <source>
        <dbReference type="EMBL" id="MET3682657.1"/>
    </source>
</evidence>
<dbReference type="InterPro" id="IPR009057">
    <property type="entry name" value="Homeodomain-like_sf"/>
</dbReference>
<feature type="DNA-binding region" description="H-T-H motif" evidence="3">
    <location>
        <begin position="27"/>
        <end position="46"/>
    </location>
</feature>
<protein>
    <submittedName>
        <fullName evidence="5">AcrR family transcriptional regulator</fullName>
    </submittedName>
</protein>
<accession>A0ABV2KSV8</accession>
<feature type="domain" description="HTH tetR-type" evidence="4">
    <location>
        <begin position="4"/>
        <end position="64"/>
    </location>
</feature>
<keyword evidence="6" id="KW-1185">Reference proteome</keyword>
<dbReference type="PRINTS" id="PR00455">
    <property type="entry name" value="HTHTETR"/>
</dbReference>
<dbReference type="NCBIfam" id="NF037937">
    <property type="entry name" value="septum_RefZ"/>
    <property type="match status" value="1"/>
</dbReference>
<sequence length="202" mass="24256">MTEQSSRNKIMEAAIELFYYNGFKGTSIRAITDRAAVNVSLISYYFKNKQGLLEQATVEYYESYLALLESLIDDQNPLQSKEYIFHVIEEIIHYKEQHFQFTCFIQRELTMDNMFIRELFSTYVAKETYYLTLLVERLTDHLSSSKMDLEAYYLQLKSLLNGPFVYGNEWQREYEWDDSRHIFINSYIQLLKQWFVPLLKKD</sequence>
<dbReference type="RefSeq" id="WP_354219270.1">
    <property type="nucleotide sequence ID" value="NZ_JBEPMX010000002.1"/>
</dbReference>
<dbReference type="InterPro" id="IPR050624">
    <property type="entry name" value="HTH-type_Tx_Regulator"/>
</dbReference>
<dbReference type="InterPro" id="IPR001647">
    <property type="entry name" value="HTH_TetR"/>
</dbReference>
<dbReference type="PROSITE" id="PS50977">
    <property type="entry name" value="HTH_TETR_2"/>
    <property type="match status" value="1"/>
</dbReference>
<evidence type="ECO:0000256" key="2">
    <source>
        <dbReference type="ARBA" id="ARBA00023125"/>
    </source>
</evidence>
<keyword evidence="2 3" id="KW-0238">DNA-binding</keyword>
<evidence type="ECO:0000256" key="3">
    <source>
        <dbReference type="PROSITE-ProRule" id="PRU00335"/>
    </source>
</evidence>
<keyword evidence="1" id="KW-0678">Repressor</keyword>
<reference evidence="5 6" key="1">
    <citation type="submission" date="2024-06" db="EMBL/GenBank/DDBJ databases">
        <title>Genomic Encyclopedia of Type Strains, Phase IV (KMG-IV): sequencing the most valuable type-strain genomes for metagenomic binning, comparative biology and taxonomic classification.</title>
        <authorList>
            <person name="Goeker M."/>
        </authorList>
    </citation>
    <scope>NUCLEOTIDE SEQUENCE [LARGE SCALE GENOMIC DNA]</scope>
    <source>
        <strain evidence="5 6">DSM 23520</strain>
    </source>
</reference>
<gene>
    <name evidence="5" type="ORF">ABID56_000738</name>
</gene>
<dbReference type="EMBL" id="JBEPMX010000002">
    <property type="protein sequence ID" value="MET3682657.1"/>
    <property type="molecule type" value="Genomic_DNA"/>
</dbReference>
<evidence type="ECO:0000259" key="4">
    <source>
        <dbReference type="PROSITE" id="PS50977"/>
    </source>
</evidence>
<evidence type="ECO:0000256" key="1">
    <source>
        <dbReference type="ARBA" id="ARBA00022491"/>
    </source>
</evidence>
<dbReference type="Pfam" id="PF00440">
    <property type="entry name" value="TetR_N"/>
    <property type="match status" value="1"/>
</dbReference>
<organism evidence="5 6">
    <name type="scientific">Alkalibacillus flavidus</name>
    <dbReference type="NCBI Taxonomy" id="546021"/>
    <lineage>
        <taxon>Bacteria</taxon>
        <taxon>Bacillati</taxon>
        <taxon>Bacillota</taxon>
        <taxon>Bacilli</taxon>
        <taxon>Bacillales</taxon>
        <taxon>Bacillaceae</taxon>
        <taxon>Alkalibacillus</taxon>
    </lineage>
</organism>
<comment type="caution">
    <text evidence="5">The sequence shown here is derived from an EMBL/GenBank/DDBJ whole genome shotgun (WGS) entry which is preliminary data.</text>
</comment>
<dbReference type="PANTHER" id="PTHR43479:SF11">
    <property type="entry name" value="ACREF_ENVCD OPERON REPRESSOR-RELATED"/>
    <property type="match status" value="1"/>
</dbReference>
<proteinExistence type="predicted"/>
<name>A0ABV2KSV8_9BACI</name>
<dbReference type="PANTHER" id="PTHR43479">
    <property type="entry name" value="ACREF/ENVCD OPERON REPRESSOR-RELATED"/>
    <property type="match status" value="1"/>
</dbReference>
<dbReference type="SUPFAM" id="SSF46689">
    <property type="entry name" value="Homeodomain-like"/>
    <property type="match status" value="1"/>
</dbReference>